<dbReference type="Gene3D" id="3.40.718.10">
    <property type="entry name" value="Isopropylmalate Dehydrogenase"/>
    <property type="match status" value="1"/>
</dbReference>
<sequence length="367" mass="38725">MSKSVYKVVLLPGDGIGPEVTDAAVAVLNAATEAHGIALDYKTYEAGAELYRKTGISMADADMEALPQADAILLGAMGLPSVRKPDGTEIAPQIDIRERFGLFASLRPCKLFPGVPSRVKAEKIDMLVIREITEGLFAGRHDHLEPSDEAVGDRLVITRATSEKLFKVAFEQARARRKTHGTPGHVTLLDKSNVLRSNAFMRKIFDEVAAKYPDVGSDRLYIDAGSMMFVTHPERYDVVVTENVFGDITSEIAAGIVGGLGVAPSGDISETMGVFQPSHGTAPDLAGKGVANPVATILSAAMLLDWLAERNEDDRCVKAAAAVREATAKVLASGPRTADLGGNAGTSAVTSAIIAALPATIESTVTV</sequence>
<dbReference type="EMBL" id="JBBKZT010000002">
    <property type="protein sequence ID" value="MEJ8845820.1"/>
    <property type="molecule type" value="Genomic_DNA"/>
</dbReference>
<keyword evidence="3" id="KW-0479">Metal-binding</keyword>
<dbReference type="InterPro" id="IPR050501">
    <property type="entry name" value="ICDH/IPMDH"/>
</dbReference>
<dbReference type="SUPFAM" id="SSF53659">
    <property type="entry name" value="Isocitrate/Isopropylmalate dehydrogenase-like"/>
    <property type="match status" value="1"/>
</dbReference>
<accession>A0ABU8WE81</accession>
<keyword evidence="4" id="KW-0560">Oxidoreductase</keyword>
<dbReference type="Proteomes" id="UP001385892">
    <property type="component" value="Unassembled WGS sequence"/>
</dbReference>
<organism evidence="8 9">
    <name type="scientific">Variovorax rhizosphaerae</name>
    <dbReference type="NCBI Taxonomy" id="1836200"/>
    <lineage>
        <taxon>Bacteria</taxon>
        <taxon>Pseudomonadati</taxon>
        <taxon>Pseudomonadota</taxon>
        <taxon>Betaproteobacteria</taxon>
        <taxon>Burkholderiales</taxon>
        <taxon>Comamonadaceae</taxon>
        <taxon>Variovorax</taxon>
    </lineage>
</organism>
<dbReference type="Pfam" id="PF00180">
    <property type="entry name" value="Iso_dh"/>
    <property type="match status" value="1"/>
</dbReference>
<keyword evidence="5" id="KW-0520">NAD</keyword>
<keyword evidence="6" id="KW-0464">Manganese</keyword>
<proteinExistence type="predicted"/>
<comment type="caution">
    <text evidence="8">The sequence shown here is derived from an EMBL/GenBank/DDBJ whole genome shotgun (WGS) entry which is preliminary data.</text>
</comment>
<evidence type="ECO:0000256" key="5">
    <source>
        <dbReference type="ARBA" id="ARBA00023027"/>
    </source>
</evidence>
<evidence type="ECO:0000256" key="1">
    <source>
        <dbReference type="ARBA" id="ARBA00001936"/>
    </source>
</evidence>
<evidence type="ECO:0000313" key="9">
    <source>
        <dbReference type="Proteomes" id="UP001385892"/>
    </source>
</evidence>
<feature type="domain" description="Isopropylmalate dehydrogenase-like" evidence="7">
    <location>
        <begin position="7"/>
        <end position="353"/>
    </location>
</feature>
<name>A0ABU8WE81_9BURK</name>
<dbReference type="PANTHER" id="PTHR43275">
    <property type="entry name" value="D-MALATE DEHYDROGENASE [DECARBOXYLATING]"/>
    <property type="match status" value="1"/>
</dbReference>
<comment type="cofactor">
    <cofactor evidence="2">
        <name>Mg(2+)</name>
        <dbReference type="ChEBI" id="CHEBI:18420"/>
    </cofactor>
</comment>
<evidence type="ECO:0000259" key="7">
    <source>
        <dbReference type="SMART" id="SM01329"/>
    </source>
</evidence>
<dbReference type="PANTHER" id="PTHR43275:SF1">
    <property type="entry name" value="D-MALATE DEHYDROGENASE [DECARBOXYLATING]"/>
    <property type="match status" value="1"/>
</dbReference>
<reference evidence="8 9" key="1">
    <citation type="submission" date="2024-03" db="EMBL/GenBank/DDBJ databases">
        <title>Novel species of the genus Variovorax.</title>
        <authorList>
            <person name="Liu Q."/>
            <person name="Xin Y.-H."/>
        </authorList>
    </citation>
    <scope>NUCLEOTIDE SEQUENCE [LARGE SCALE GENOMIC DNA]</scope>
    <source>
        <strain evidence="8 9">KACC 18900</strain>
    </source>
</reference>
<gene>
    <name evidence="8" type="ORF">WKW82_04140</name>
</gene>
<evidence type="ECO:0000256" key="3">
    <source>
        <dbReference type="ARBA" id="ARBA00022723"/>
    </source>
</evidence>
<evidence type="ECO:0000256" key="2">
    <source>
        <dbReference type="ARBA" id="ARBA00001946"/>
    </source>
</evidence>
<evidence type="ECO:0000313" key="8">
    <source>
        <dbReference type="EMBL" id="MEJ8845820.1"/>
    </source>
</evidence>
<dbReference type="InterPro" id="IPR024084">
    <property type="entry name" value="IsoPropMal-DH-like_dom"/>
</dbReference>
<dbReference type="SMART" id="SM01329">
    <property type="entry name" value="Iso_dh"/>
    <property type="match status" value="1"/>
</dbReference>
<keyword evidence="9" id="KW-1185">Reference proteome</keyword>
<dbReference type="RefSeq" id="WP_340340987.1">
    <property type="nucleotide sequence ID" value="NZ_JBBKZT010000002.1"/>
</dbReference>
<evidence type="ECO:0000256" key="6">
    <source>
        <dbReference type="ARBA" id="ARBA00023211"/>
    </source>
</evidence>
<protein>
    <submittedName>
        <fullName evidence="8">Isocitrate/isopropylmalate family dehydrogenase</fullName>
    </submittedName>
</protein>
<evidence type="ECO:0000256" key="4">
    <source>
        <dbReference type="ARBA" id="ARBA00023002"/>
    </source>
</evidence>
<comment type="cofactor">
    <cofactor evidence="1">
        <name>Mn(2+)</name>
        <dbReference type="ChEBI" id="CHEBI:29035"/>
    </cofactor>
</comment>